<gene>
    <name evidence="5" type="ORF">M8231_15300</name>
</gene>
<keyword evidence="2" id="KW-0326">Glycosidase</keyword>
<organism evidence="5 6">
    <name type="scientific">Brevundimonas albigilva</name>
    <dbReference type="NCBI Taxonomy" id="1312364"/>
    <lineage>
        <taxon>Bacteria</taxon>
        <taxon>Pseudomonadati</taxon>
        <taxon>Pseudomonadota</taxon>
        <taxon>Alphaproteobacteria</taxon>
        <taxon>Caulobacterales</taxon>
        <taxon>Caulobacteraceae</taxon>
        <taxon>Brevundimonas</taxon>
    </lineage>
</organism>
<reference evidence="5" key="1">
    <citation type="submission" date="2022-05" db="EMBL/GenBank/DDBJ databases">
        <title>Brevundimonas albigilva TT17 genome sequence.</title>
        <authorList>
            <person name="Lee K."/>
            <person name="Son H."/>
        </authorList>
    </citation>
    <scope>NUCLEOTIDE SEQUENCE</scope>
    <source>
        <strain evidence="5">TT17</strain>
    </source>
</reference>
<feature type="domain" description="Inosine/uridine-preferring nucleoside hydrolase" evidence="4">
    <location>
        <begin position="6"/>
        <end position="305"/>
    </location>
</feature>
<dbReference type="InterPro" id="IPR001910">
    <property type="entry name" value="Inosine/uridine_hydrolase_dom"/>
</dbReference>
<proteinExistence type="predicted"/>
<name>A0ABY4SKA4_9CAUL</name>
<dbReference type="Proteomes" id="UP001055429">
    <property type="component" value="Chromosome"/>
</dbReference>
<dbReference type="InterPro" id="IPR015910">
    <property type="entry name" value="I/U_nuclsd_hydro_CS"/>
</dbReference>
<evidence type="ECO:0000313" key="6">
    <source>
        <dbReference type="Proteomes" id="UP001055429"/>
    </source>
</evidence>
<dbReference type="PANTHER" id="PTHR12304:SF4">
    <property type="entry name" value="URIDINE NUCLEOSIDASE"/>
    <property type="match status" value="1"/>
</dbReference>
<protein>
    <submittedName>
        <fullName evidence="5">Nucleoside hydrolase</fullName>
    </submittedName>
</protein>
<evidence type="ECO:0000256" key="3">
    <source>
        <dbReference type="SAM" id="MobiDB-lite"/>
    </source>
</evidence>
<dbReference type="InterPro" id="IPR023186">
    <property type="entry name" value="IUNH"/>
</dbReference>
<accession>A0ABY4SKA4</accession>
<dbReference type="RefSeq" id="WP_250201879.1">
    <property type="nucleotide sequence ID" value="NZ_CP097649.1"/>
</dbReference>
<evidence type="ECO:0000256" key="2">
    <source>
        <dbReference type="ARBA" id="ARBA00023295"/>
    </source>
</evidence>
<evidence type="ECO:0000313" key="5">
    <source>
        <dbReference type="EMBL" id="URI15137.1"/>
    </source>
</evidence>
<evidence type="ECO:0000259" key="4">
    <source>
        <dbReference type="Pfam" id="PF01156"/>
    </source>
</evidence>
<keyword evidence="6" id="KW-1185">Reference proteome</keyword>
<dbReference type="EMBL" id="CP097649">
    <property type="protein sequence ID" value="URI15137.1"/>
    <property type="molecule type" value="Genomic_DNA"/>
</dbReference>
<evidence type="ECO:0000256" key="1">
    <source>
        <dbReference type="ARBA" id="ARBA00022801"/>
    </source>
</evidence>
<dbReference type="SUPFAM" id="SSF53590">
    <property type="entry name" value="Nucleoside hydrolase"/>
    <property type="match status" value="1"/>
</dbReference>
<dbReference type="PROSITE" id="PS01247">
    <property type="entry name" value="IUNH"/>
    <property type="match status" value="1"/>
</dbReference>
<keyword evidence="1 5" id="KW-0378">Hydrolase</keyword>
<feature type="region of interest" description="Disordered" evidence="3">
    <location>
        <begin position="65"/>
        <end position="86"/>
    </location>
</feature>
<dbReference type="GO" id="GO:0016787">
    <property type="term" value="F:hydrolase activity"/>
    <property type="evidence" value="ECO:0007669"/>
    <property type="project" value="UniProtKB-KW"/>
</dbReference>
<dbReference type="Pfam" id="PF01156">
    <property type="entry name" value="IU_nuc_hydro"/>
    <property type="match status" value="1"/>
</dbReference>
<dbReference type="InterPro" id="IPR036452">
    <property type="entry name" value="Ribo_hydro-like"/>
</dbReference>
<dbReference type="PANTHER" id="PTHR12304">
    <property type="entry name" value="INOSINE-URIDINE PREFERRING NUCLEOSIDE HYDROLASE"/>
    <property type="match status" value="1"/>
</dbReference>
<dbReference type="Gene3D" id="3.90.245.10">
    <property type="entry name" value="Ribonucleoside hydrolase-like"/>
    <property type="match status" value="1"/>
</dbReference>
<sequence length="317" mass="33349">MNRPALIIDCDPGVDDAVALLLAFAAPALDLLAITTVAGNAPGHATQRNARMMRQIAGRADVPVFGGAERPMKRPPAGAGEFHGPEGLGDLEPFEPAAIVGDGPAANAIVDLVMRRPEGTVSLAVLGPMTNLALAMRREPRLAGRLGPVAVMGGARAEGGNITASAEFNIWADPDAAAVVFGSGCEVVAFGLDATHQVRATEARIRAIEAVDSEAARTAAAMLRFSQRVEREIVGWPTPDWGAPLHDACPVAWAMAPALFDLRPCRIEVETQSDLTRGHTAVEFRVDPATARHRWAVGADAQGVFDLIARTLEEAAR</sequence>